<dbReference type="GeneID" id="39985099"/>
<feature type="region of interest" description="Disordered" evidence="1">
    <location>
        <begin position="1"/>
        <end position="20"/>
    </location>
</feature>
<feature type="compositionally biased region" description="Basic and acidic residues" evidence="1">
    <location>
        <begin position="1"/>
        <end position="10"/>
    </location>
</feature>
<dbReference type="RefSeq" id="XP_028883165.1">
    <property type="nucleotide sequence ID" value="XM_029025319.1"/>
</dbReference>
<evidence type="ECO:0000313" key="2">
    <source>
        <dbReference type="EMBL" id="ORC89099.1"/>
    </source>
</evidence>
<organism evidence="2 3">
    <name type="scientific">Trypanosoma theileri</name>
    <dbReference type="NCBI Taxonomy" id="67003"/>
    <lineage>
        <taxon>Eukaryota</taxon>
        <taxon>Discoba</taxon>
        <taxon>Euglenozoa</taxon>
        <taxon>Kinetoplastea</taxon>
        <taxon>Metakinetoplastina</taxon>
        <taxon>Trypanosomatida</taxon>
        <taxon>Trypanosomatidae</taxon>
        <taxon>Trypanosoma</taxon>
    </lineage>
</organism>
<dbReference type="AlphaFoldDB" id="A0A1X0NXZ5"/>
<comment type="caution">
    <text evidence="2">The sequence shown here is derived from an EMBL/GenBank/DDBJ whole genome shotgun (WGS) entry which is preliminary data.</text>
</comment>
<reference evidence="2 3" key="1">
    <citation type="submission" date="2017-03" db="EMBL/GenBank/DDBJ databases">
        <title>An alternative strategy for trypanosome survival in the mammalian bloodstream revealed through genome and transcriptome analysis of the ubiquitous bovine parasite Trypanosoma (Megatrypanum) theileri.</title>
        <authorList>
            <person name="Kelly S."/>
            <person name="Ivens A."/>
            <person name="Mott A."/>
            <person name="O'Neill E."/>
            <person name="Emms D."/>
            <person name="Macleod O."/>
            <person name="Voorheis P."/>
            <person name="Matthews J."/>
            <person name="Matthews K."/>
            <person name="Carrington M."/>
        </authorList>
    </citation>
    <scope>NUCLEOTIDE SEQUENCE [LARGE SCALE GENOMIC DNA]</scope>
    <source>
        <strain evidence="2">Edinburgh</strain>
    </source>
</reference>
<sequence length="119" mass="13256">MAHGGGDRPLPHRTRATTAKRICRHRSRLCAEQALRIHERAVPHKGGAGGLLLHRRTPQSGIPLLAQLWGRQGNPVNYFTSGGRLPRSVVGNHVRSDLQRTKRSTRDLCRRGERYGRGG</sequence>
<accession>A0A1X0NXZ5</accession>
<proteinExistence type="predicted"/>
<protein>
    <submittedName>
        <fullName evidence="2">Uncharacterized protein</fullName>
    </submittedName>
</protein>
<gene>
    <name evidence="2" type="ORF">TM35_000131030</name>
</gene>
<dbReference type="EMBL" id="NBCO01000013">
    <property type="protein sequence ID" value="ORC89099.1"/>
    <property type="molecule type" value="Genomic_DNA"/>
</dbReference>
<evidence type="ECO:0000256" key="1">
    <source>
        <dbReference type="SAM" id="MobiDB-lite"/>
    </source>
</evidence>
<keyword evidence="3" id="KW-1185">Reference proteome</keyword>
<evidence type="ECO:0000313" key="3">
    <source>
        <dbReference type="Proteomes" id="UP000192257"/>
    </source>
</evidence>
<name>A0A1X0NXZ5_9TRYP</name>
<dbReference type="Proteomes" id="UP000192257">
    <property type="component" value="Unassembled WGS sequence"/>
</dbReference>
<dbReference type="VEuPathDB" id="TriTrypDB:TM35_000131030"/>